<dbReference type="HOGENOM" id="CLU_030026_0_0_1"/>
<reference evidence="8" key="3">
    <citation type="submission" date="2025-09" db="UniProtKB">
        <authorList>
            <consortium name="Ensembl"/>
        </authorList>
    </citation>
    <scope>IDENTIFICATION</scope>
</reference>
<dbReference type="AlphaFoldDB" id="H2Y3N6"/>
<comment type="subcellular location">
    <subcellularLocation>
        <location evidence="1">Nucleus</location>
    </subcellularLocation>
</comment>
<feature type="region of interest" description="Disordered" evidence="6">
    <location>
        <begin position="325"/>
        <end position="357"/>
    </location>
</feature>
<accession>H2Y3N6</accession>
<evidence type="ECO:0000313" key="9">
    <source>
        <dbReference type="Proteomes" id="UP000008144"/>
    </source>
</evidence>
<feature type="domain" description="BRCT" evidence="7">
    <location>
        <begin position="232"/>
        <end position="320"/>
    </location>
</feature>
<dbReference type="InterPro" id="IPR036420">
    <property type="entry name" value="BRCT_dom_sf"/>
</dbReference>
<feature type="region of interest" description="Disordered" evidence="6">
    <location>
        <begin position="173"/>
        <end position="229"/>
    </location>
</feature>
<keyword evidence="4" id="KW-0234">DNA repair</keyword>
<keyword evidence="9" id="KW-1185">Reference proteome</keyword>
<dbReference type="GO" id="GO:0005634">
    <property type="term" value="C:nucleus"/>
    <property type="evidence" value="ECO:0000318"/>
    <property type="project" value="GO_Central"/>
</dbReference>
<gene>
    <name evidence="8" type="primary">LOC100183893</name>
</gene>
<dbReference type="SMART" id="SM00292">
    <property type="entry name" value="BRCT"/>
    <property type="match status" value="2"/>
</dbReference>
<feature type="compositionally biased region" description="Basic and acidic residues" evidence="6">
    <location>
        <begin position="208"/>
        <end position="219"/>
    </location>
</feature>
<dbReference type="GeneTree" id="ENSGT00390000004140"/>
<dbReference type="Pfam" id="PF12738">
    <property type="entry name" value="PTCB-BRCT"/>
    <property type="match status" value="1"/>
</dbReference>
<feature type="domain" description="BRCT" evidence="7">
    <location>
        <begin position="385"/>
        <end position="477"/>
    </location>
</feature>
<evidence type="ECO:0000313" key="8">
    <source>
        <dbReference type="Ensembl" id="ENSCINP00000036521.1"/>
    </source>
</evidence>
<dbReference type="CDD" id="cd17725">
    <property type="entry name" value="BRCT_XRCC1_rpt1"/>
    <property type="match status" value="1"/>
</dbReference>
<dbReference type="PANTHER" id="PTHR11370">
    <property type="entry name" value="DNA-REPAIR PROTEIN XRCC1"/>
    <property type="match status" value="1"/>
</dbReference>
<evidence type="ECO:0000259" key="7">
    <source>
        <dbReference type="PROSITE" id="PS50172"/>
    </source>
</evidence>
<dbReference type="InterPro" id="IPR002706">
    <property type="entry name" value="Xrcc1_N"/>
</dbReference>
<dbReference type="InterPro" id="IPR008979">
    <property type="entry name" value="Galactose-bd-like_sf"/>
</dbReference>
<evidence type="ECO:0000256" key="1">
    <source>
        <dbReference type="ARBA" id="ARBA00004123"/>
    </source>
</evidence>
<evidence type="ECO:0000256" key="6">
    <source>
        <dbReference type="SAM" id="MobiDB-lite"/>
    </source>
</evidence>
<dbReference type="GO" id="GO:0000012">
    <property type="term" value="P:single strand break repair"/>
    <property type="evidence" value="ECO:0007669"/>
    <property type="project" value="InterPro"/>
</dbReference>
<dbReference type="Gene3D" id="2.60.120.260">
    <property type="entry name" value="Galactose-binding domain-like"/>
    <property type="match status" value="1"/>
</dbReference>
<evidence type="ECO:0000256" key="5">
    <source>
        <dbReference type="ARBA" id="ARBA00023242"/>
    </source>
</evidence>
<organism evidence="8 9">
    <name type="scientific">Ciona intestinalis</name>
    <name type="common">Transparent sea squirt</name>
    <name type="synonym">Ascidia intestinalis</name>
    <dbReference type="NCBI Taxonomy" id="7719"/>
    <lineage>
        <taxon>Eukaryota</taxon>
        <taxon>Metazoa</taxon>
        <taxon>Chordata</taxon>
        <taxon>Tunicata</taxon>
        <taxon>Ascidiacea</taxon>
        <taxon>Phlebobranchia</taxon>
        <taxon>Cionidae</taxon>
        <taxon>Ciona</taxon>
    </lineage>
</organism>
<sequence>MPQIKLEHVVSFSSEHKEHKVENLLKSGKWKCAKPGEKQSFVVFQFKKATKISSIDIGNDGSAFVEVLVCRSGGEEKYEVLLLASSLMSPLESRTGEGANRVRMFSREKLVSSAAEQIWDQVKVVCTQPFNKNTMYGLSFIRFNTDEEKPEVLKQETQEKNVKVEITPQKKKVAPTSTSKAKIQETVIKKEPPNDTSSISKKLAGLKRSAEQRRNEGTPKKKQTLDPGSDLKMDKLLKDVVIALSGYQNPERGNIRDTAMKMGAQYRKDWTADCTHLICAFPNTPKYTKVIKCGGKVVKHTWIMDCWSNKKLMNWKSYSLAPVASDDEDKEQSNSPKQKANNVYDESTDAEDSEDTDAEIDGFLKSDKKEKGSATNGGNVENVKSLPNYFDSLGFCLVGEFSAAVERMLRRHVTVFGGNVHDSIEDNDVTHVVTQGGWNTELKKRLKSNPSLQFVRPEWVFKCSKSASLLPCAAYAVPRS</sequence>
<dbReference type="CDD" id="cd17707">
    <property type="entry name" value="BRCT_XRCC1_rpt2"/>
    <property type="match status" value="1"/>
</dbReference>
<dbReference type="Pfam" id="PF01834">
    <property type="entry name" value="XRCC1_N"/>
    <property type="match status" value="1"/>
</dbReference>
<evidence type="ECO:0000256" key="3">
    <source>
        <dbReference type="ARBA" id="ARBA00022763"/>
    </source>
</evidence>
<dbReference type="PROSITE" id="PS50172">
    <property type="entry name" value="BRCT"/>
    <property type="match status" value="2"/>
</dbReference>
<reference evidence="8" key="2">
    <citation type="submission" date="2025-08" db="UniProtKB">
        <authorList>
            <consortium name="Ensembl"/>
        </authorList>
    </citation>
    <scope>IDENTIFICATION</scope>
</reference>
<dbReference type="FunCoup" id="H2Y3N6">
    <property type="interactions" value="443"/>
</dbReference>
<evidence type="ECO:0000256" key="4">
    <source>
        <dbReference type="ARBA" id="ARBA00023204"/>
    </source>
</evidence>
<dbReference type="FunFam" id="2.60.120.260:FF:000025">
    <property type="entry name" value="DNA repair protein XRCC1 isoform X1"/>
    <property type="match status" value="1"/>
</dbReference>
<keyword evidence="5" id="KW-0539">Nucleus</keyword>
<dbReference type="SUPFAM" id="SSF52113">
    <property type="entry name" value="BRCT domain"/>
    <property type="match status" value="2"/>
</dbReference>
<reference evidence="9" key="1">
    <citation type="journal article" date="2002" name="Science">
        <title>The draft genome of Ciona intestinalis: insights into chordate and vertebrate origins.</title>
        <authorList>
            <person name="Dehal P."/>
            <person name="Satou Y."/>
            <person name="Campbell R.K."/>
            <person name="Chapman J."/>
            <person name="Degnan B."/>
            <person name="De Tomaso A."/>
            <person name="Davidson B."/>
            <person name="Di Gregorio A."/>
            <person name="Gelpke M."/>
            <person name="Goodstein D.M."/>
            <person name="Harafuji N."/>
            <person name="Hastings K.E."/>
            <person name="Ho I."/>
            <person name="Hotta K."/>
            <person name="Huang W."/>
            <person name="Kawashima T."/>
            <person name="Lemaire P."/>
            <person name="Martinez D."/>
            <person name="Meinertzhagen I.A."/>
            <person name="Necula S."/>
            <person name="Nonaka M."/>
            <person name="Putnam N."/>
            <person name="Rash S."/>
            <person name="Saiga H."/>
            <person name="Satake M."/>
            <person name="Terry A."/>
            <person name="Yamada L."/>
            <person name="Wang H.G."/>
            <person name="Awazu S."/>
            <person name="Azumi K."/>
            <person name="Boore J."/>
            <person name="Branno M."/>
            <person name="Chin-Bow S."/>
            <person name="DeSantis R."/>
            <person name="Doyle S."/>
            <person name="Francino P."/>
            <person name="Keys D.N."/>
            <person name="Haga S."/>
            <person name="Hayashi H."/>
            <person name="Hino K."/>
            <person name="Imai K.S."/>
            <person name="Inaba K."/>
            <person name="Kano S."/>
            <person name="Kobayashi K."/>
            <person name="Kobayashi M."/>
            <person name="Lee B.I."/>
            <person name="Makabe K.W."/>
            <person name="Manohar C."/>
            <person name="Matassi G."/>
            <person name="Medina M."/>
            <person name="Mochizuki Y."/>
            <person name="Mount S."/>
            <person name="Morishita T."/>
            <person name="Miura S."/>
            <person name="Nakayama A."/>
            <person name="Nishizaka S."/>
            <person name="Nomoto H."/>
            <person name="Ohta F."/>
            <person name="Oishi K."/>
            <person name="Rigoutsos I."/>
            <person name="Sano M."/>
            <person name="Sasaki A."/>
            <person name="Sasakura Y."/>
            <person name="Shoguchi E."/>
            <person name="Shin-i T."/>
            <person name="Spagnuolo A."/>
            <person name="Stainier D."/>
            <person name="Suzuki M.M."/>
            <person name="Tassy O."/>
            <person name="Takatori N."/>
            <person name="Tokuoka M."/>
            <person name="Yagi K."/>
            <person name="Yoshizaki F."/>
            <person name="Wada S."/>
            <person name="Zhang C."/>
            <person name="Hyatt P.D."/>
            <person name="Larimer F."/>
            <person name="Detter C."/>
            <person name="Doggett N."/>
            <person name="Glavina T."/>
            <person name="Hawkins T."/>
            <person name="Richardson P."/>
            <person name="Lucas S."/>
            <person name="Kohara Y."/>
            <person name="Levine M."/>
            <person name="Satoh N."/>
            <person name="Rokhsar D.S."/>
        </authorList>
    </citation>
    <scope>NUCLEOTIDE SEQUENCE [LARGE SCALE GENOMIC DNA]</scope>
</reference>
<evidence type="ECO:0000256" key="2">
    <source>
        <dbReference type="ARBA" id="ARBA00022737"/>
    </source>
</evidence>
<dbReference type="SUPFAM" id="SSF49785">
    <property type="entry name" value="Galactose-binding domain-like"/>
    <property type="match status" value="1"/>
</dbReference>
<dbReference type="PANTHER" id="PTHR11370:SF5">
    <property type="entry name" value="DNA REPAIR PROTEIN XRCC1"/>
    <property type="match status" value="1"/>
</dbReference>
<dbReference type="GO" id="GO:0003684">
    <property type="term" value="F:damaged DNA binding"/>
    <property type="evidence" value="ECO:0007669"/>
    <property type="project" value="InterPro"/>
</dbReference>
<keyword evidence="3" id="KW-0227">DNA damage</keyword>
<dbReference type="GO" id="GO:0006284">
    <property type="term" value="P:base-excision repair"/>
    <property type="evidence" value="ECO:0000318"/>
    <property type="project" value="GO_Central"/>
</dbReference>
<keyword evidence="2" id="KW-0677">Repeat</keyword>
<feature type="compositionally biased region" description="Acidic residues" evidence="6">
    <location>
        <begin position="346"/>
        <end position="357"/>
    </location>
</feature>
<name>H2Y3N6_CIOIN</name>
<dbReference type="FunFam" id="3.40.50.10190:FF:000008">
    <property type="entry name" value="X-ray repair cross complementing 1"/>
    <property type="match status" value="1"/>
</dbReference>
<proteinExistence type="predicted"/>
<dbReference type="GO" id="GO:0006303">
    <property type="term" value="P:double-strand break repair via nonhomologous end joining"/>
    <property type="evidence" value="ECO:0007669"/>
    <property type="project" value="InterPro"/>
</dbReference>
<dbReference type="InterPro" id="IPR001357">
    <property type="entry name" value="BRCT_dom"/>
</dbReference>
<dbReference type="Ensembl" id="ENSCINT00000033935.1">
    <property type="protein sequence ID" value="ENSCINP00000036521.1"/>
    <property type="gene ID" value="ENSCING00000020135.1"/>
</dbReference>
<dbReference type="Pfam" id="PF16589">
    <property type="entry name" value="BRCT_2"/>
    <property type="match status" value="1"/>
</dbReference>
<dbReference type="Gene3D" id="3.40.50.10190">
    <property type="entry name" value="BRCT domain"/>
    <property type="match status" value="2"/>
</dbReference>
<dbReference type="STRING" id="7719.ENSCINP00000036521"/>
<dbReference type="Proteomes" id="UP000008144">
    <property type="component" value="Unassembled WGS sequence"/>
</dbReference>
<dbReference type="InParanoid" id="H2Y3N6"/>
<protein>
    <submittedName>
        <fullName evidence="8">DNA repair protein XRCC1-like</fullName>
    </submittedName>
</protein>
<dbReference type="OMA" id="WIEKCYE"/>
<dbReference type="InterPro" id="IPR045080">
    <property type="entry name" value="BRCT_XRCC1_rpt1"/>
</dbReference>